<dbReference type="NCBIfam" id="NF000908">
    <property type="entry name" value="PRK00089.1"/>
    <property type="match status" value="1"/>
</dbReference>
<evidence type="ECO:0000256" key="3">
    <source>
        <dbReference type="ARBA" id="ARBA00022741"/>
    </source>
</evidence>
<keyword evidence="6" id="KW-0472">Membrane</keyword>
<dbReference type="NCBIfam" id="TIGR00436">
    <property type="entry name" value="era"/>
    <property type="match status" value="1"/>
</dbReference>
<feature type="region of interest" description="G1" evidence="7">
    <location>
        <begin position="10"/>
        <end position="17"/>
    </location>
</feature>
<gene>
    <name evidence="6 11" type="primary">era</name>
    <name evidence="11" type="ORF">RM530_13840</name>
</gene>
<accession>A0ABU2WLD5</accession>
<evidence type="ECO:0000256" key="7">
    <source>
        <dbReference type="PROSITE-ProRule" id="PRU01050"/>
    </source>
</evidence>
<comment type="caution">
    <text evidence="11">The sequence shown here is derived from an EMBL/GenBank/DDBJ whole genome shotgun (WGS) entry which is preliminary data.</text>
</comment>
<dbReference type="SUPFAM" id="SSF52540">
    <property type="entry name" value="P-loop containing nucleoside triphosphate hydrolases"/>
    <property type="match status" value="1"/>
</dbReference>
<feature type="domain" description="Era-type G" evidence="10">
    <location>
        <begin position="2"/>
        <end position="170"/>
    </location>
</feature>
<evidence type="ECO:0000313" key="11">
    <source>
        <dbReference type="EMBL" id="MDT0498434.1"/>
    </source>
</evidence>
<keyword evidence="12" id="KW-1185">Reference proteome</keyword>
<dbReference type="Gene3D" id="3.30.300.20">
    <property type="match status" value="1"/>
</dbReference>
<dbReference type="InterPro" id="IPR030388">
    <property type="entry name" value="G_ERA_dom"/>
</dbReference>
<dbReference type="RefSeq" id="WP_311365843.1">
    <property type="nucleotide sequence ID" value="NZ_JAVRIC010000021.1"/>
</dbReference>
<dbReference type="InterPro" id="IPR006073">
    <property type="entry name" value="GTP-bd"/>
</dbReference>
<comment type="function">
    <text evidence="6">An essential GTPase that binds both GDP and GTP, with rapid nucleotide exchange. Plays a role in 16S rRNA processing and 30S ribosomal subunit biogenesis and possibly also in cell cycle regulation and energy metabolism.</text>
</comment>
<feature type="region of interest" description="G2" evidence="7">
    <location>
        <begin position="36"/>
        <end position="40"/>
    </location>
</feature>
<feature type="binding site" evidence="6">
    <location>
        <begin position="10"/>
        <end position="17"/>
    </location>
    <ligand>
        <name>GTP</name>
        <dbReference type="ChEBI" id="CHEBI:37565"/>
    </ligand>
</feature>
<dbReference type="InterPro" id="IPR004044">
    <property type="entry name" value="KH_dom_type_2"/>
</dbReference>
<evidence type="ECO:0000256" key="6">
    <source>
        <dbReference type="HAMAP-Rule" id="MF_00367"/>
    </source>
</evidence>
<name>A0ABU2WLD5_9GAMM</name>
<evidence type="ECO:0000259" key="9">
    <source>
        <dbReference type="PROSITE" id="PS50823"/>
    </source>
</evidence>
<dbReference type="PRINTS" id="PR00326">
    <property type="entry name" value="GTP1OBG"/>
</dbReference>
<keyword evidence="6" id="KW-0690">Ribosome biogenesis</keyword>
<dbReference type="Gene3D" id="3.40.50.300">
    <property type="entry name" value="P-loop containing nucleotide triphosphate hydrolases"/>
    <property type="match status" value="1"/>
</dbReference>
<dbReference type="PROSITE" id="PS50823">
    <property type="entry name" value="KH_TYPE_2"/>
    <property type="match status" value="1"/>
</dbReference>
<keyword evidence="5 6" id="KW-0342">GTP-binding</keyword>
<comment type="subcellular location">
    <subcellularLocation>
        <location evidence="6">Cytoplasm</location>
    </subcellularLocation>
    <subcellularLocation>
        <location evidence="6">Cell membrane</location>
        <topology evidence="6">Peripheral membrane protein</topology>
    </subcellularLocation>
</comment>
<evidence type="ECO:0000256" key="4">
    <source>
        <dbReference type="ARBA" id="ARBA00022884"/>
    </source>
</evidence>
<comment type="similarity">
    <text evidence="1 6 7 8">Belongs to the TRAFAC class TrmE-Era-EngA-EngB-Septin-like GTPase superfamily. Era GTPase family.</text>
</comment>
<comment type="subunit">
    <text evidence="6">Monomer.</text>
</comment>
<keyword evidence="4 6" id="KW-0694">RNA-binding</keyword>
<evidence type="ECO:0000256" key="8">
    <source>
        <dbReference type="RuleBase" id="RU003761"/>
    </source>
</evidence>
<dbReference type="InterPro" id="IPR027417">
    <property type="entry name" value="P-loop_NTPase"/>
</dbReference>
<dbReference type="HAMAP" id="MF_00367">
    <property type="entry name" value="GTPase_Era"/>
    <property type="match status" value="1"/>
</dbReference>
<dbReference type="SUPFAM" id="SSF54814">
    <property type="entry name" value="Prokaryotic type KH domain (KH-domain type II)"/>
    <property type="match status" value="1"/>
</dbReference>
<feature type="binding site" evidence="6">
    <location>
        <begin position="119"/>
        <end position="122"/>
    </location>
    <ligand>
        <name>GTP</name>
        <dbReference type="ChEBI" id="CHEBI:37565"/>
    </ligand>
</feature>
<dbReference type="InterPro" id="IPR005225">
    <property type="entry name" value="Small_GTP-bd"/>
</dbReference>
<protein>
    <recommendedName>
        <fullName evidence="2 6">GTPase Era</fullName>
    </recommendedName>
</protein>
<dbReference type="Proteomes" id="UP001254608">
    <property type="component" value="Unassembled WGS sequence"/>
</dbReference>
<feature type="binding site" evidence="6">
    <location>
        <begin position="57"/>
        <end position="61"/>
    </location>
    <ligand>
        <name>GTP</name>
        <dbReference type="ChEBI" id="CHEBI:37565"/>
    </ligand>
</feature>
<proteinExistence type="inferred from homology"/>
<dbReference type="InterPro" id="IPR005662">
    <property type="entry name" value="GTPase_Era-like"/>
</dbReference>
<evidence type="ECO:0000256" key="1">
    <source>
        <dbReference type="ARBA" id="ARBA00007921"/>
    </source>
</evidence>
<dbReference type="Pfam" id="PF01926">
    <property type="entry name" value="MMR_HSR1"/>
    <property type="match status" value="1"/>
</dbReference>
<feature type="region of interest" description="G4" evidence="7">
    <location>
        <begin position="119"/>
        <end position="122"/>
    </location>
</feature>
<feature type="region of interest" description="G5" evidence="7">
    <location>
        <begin position="149"/>
        <end position="151"/>
    </location>
</feature>
<keyword evidence="6" id="KW-1003">Cell membrane</keyword>
<dbReference type="InterPro" id="IPR015946">
    <property type="entry name" value="KH_dom-like_a/b"/>
</dbReference>
<evidence type="ECO:0000256" key="2">
    <source>
        <dbReference type="ARBA" id="ARBA00020484"/>
    </source>
</evidence>
<dbReference type="PANTHER" id="PTHR42698">
    <property type="entry name" value="GTPASE ERA"/>
    <property type="match status" value="1"/>
</dbReference>
<dbReference type="CDD" id="cd04163">
    <property type="entry name" value="Era"/>
    <property type="match status" value="1"/>
</dbReference>
<dbReference type="CDD" id="cd22534">
    <property type="entry name" value="KH-II_Era"/>
    <property type="match status" value="1"/>
</dbReference>
<keyword evidence="6" id="KW-0699">rRNA-binding</keyword>
<keyword evidence="6" id="KW-0963">Cytoplasm</keyword>
<dbReference type="EMBL" id="JAVRIC010000021">
    <property type="protein sequence ID" value="MDT0498434.1"/>
    <property type="molecule type" value="Genomic_DNA"/>
</dbReference>
<dbReference type="InterPro" id="IPR009019">
    <property type="entry name" value="KH_sf_prok-type"/>
</dbReference>
<keyword evidence="3 6" id="KW-0547">Nucleotide-binding</keyword>
<dbReference type="Pfam" id="PF07650">
    <property type="entry name" value="KH_2"/>
    <property type="match status" value="1"/>
</dbReference>
<feature type="domain" description="KH type-2" evidence="9">
    <location>
        <begin position="201"/>
        <end position="276"/>
    </location>
</feature>
<evidence type="ECO:0000313" key="12">
    <source>
        <dbReference type="Proteomes" id="UP001254608"/>
    </source>
</evidence>
<evidence type="ECO:0000259" key="10">
    <source>
        <dbReference type="PROSITE" id="PS51713"/>
    </source>
</evidence>
<sequence>MRSGMVAVVGRPNVGKSSLVNALVGEKLSIVTAKPQTTRHQIQAVLHGDDMQIVFVDTPGLHQKAKLALNKRLNEVATQSLEGVDVVLFVVEAGRLTEEDEMVLKLLSAVTTPCALIINKVDKLRDKNLLLPFLQDLTARRNFDFVVPLSALKRDNLEPLLKELESRLPEGPPLYPPDQNVGHDRRFAVAELVREKLMMALHEELPYSAAVEIESWEQEGRLTRISAVIWVARDSQKKIVIGEGGRTLKAIGTQARRELERGGGKVFLKLWVRVKDGWNDDPRALQQFGYGE</sequence>
<dbReference type="NCBIfam" id="TIGR00231">
    <property type="entry name" value="small_GTP"/>
    <property type="match status" value="1"/>
</dbReference>
<evidence type="ECO:0000256" key="5">
    <source>
        <dbReference type="ARBA" id="ARBA00023134"/>
    </source>
</evidence>
<reference evidence="11 12" key="1">
    <citation type="submission" date="2023-09" db="EMBL/GenBank/DDBJ databases">
        <authorList>
            <person name="Rey-Velasco X."/>
        </authorList>
    </citation>
    <scope>NUCLEOTIDE SEQUENCE [LARGE SCALE GENOMIC DNA]</scope>
    <source>
        <strain evidence="11 12">W345</strain>
    </source>
</reference>
<feature type="region of interest" description="G3" evidence="7">
    <location>
        <begin position="57"/>
        <end position="60"/>
    </location>
</feature>
<dbReference type="PROSITE" id="PS51713">
    <property type="entry name" value="G_ERA"/>
    <property type="match status" value="1"/>
</dbReference>
<organism evidence="11 12">
    <name type="scientific">Banduia mediterranea</name>
    <dbReference type="NCBI Taxonomy" id="3075609"/>
    <lineage>
        <taxon>Bacteria</taxon>
        <taxon>Pseudomonadati</taxon>
        <taxon>Pseudomonadota</taxon>
        <taxon>Gammaproteobacteria</taxon>
        <taxon>Nevskiales</taxon>
        <taxon>Algiphilaceae</taxon>
        <taxon>Banduia</taxon>
    </lineage>
</organism>
<dbReference type="PANTHER" id="PTHR42698:SF1">
    <property type="entry name" value="GTPASE ERA, MITOCHONDRIAL"/>
    <property type="match status" value="1"/>
</dbReference>